<sequence length="588" mass="68052">MLEKLTNRSETLIDYTEQYYMNMAQIKSNLIDPNVLLAEIARGGGKTEGIMGPRILRVAQAMPREIGFLVHKTYAELLTNVVPSLLAWFNRPVNNGERCMLEEGKDYIVGTSKLPKHFIKPRYPVAYPKHSIIFWDGFNLQLVASDRPASVAGRSGVHAFIEEMKHNKGEKVKTRLFPALRGSVDPKIRNHHLYQGITGVSDTARVDLGEDPWFEEFEANMDEDLISEIANVAKDVNDALVIKHQFERLQAKKVKPEILSSMYPLYEKALRSLSLWEPRLRDMRVNATYYLRASSFVNKDFLGPKFFRTQLESMTMEEFLTAICGVRIRAVVDRFFANYDPKIHKFSDSYKMEDIMRFDLRDHFTVTAKYLKYYDRDDELLLGYDPGNFQSLVVAQEKRRGTEIRVIKEFTRWSPADQVDMARDFYNFFGEDSQNKHIKLYYDRAGNKTKEEFDQITTDAKILQRELESYGFYVELMNEGQPTIYYWQQFKLLTFIFGGRSNSFPFPYICGSQCPDLCSSIMLSPRKQTEGRTVLDKSSEVKVPMKLQGPRSTQLPSALIYLLYGRYADLLPSEFNQLPDNLPDNILS</sequence>
<comment type="caution">
    <text evidence="1">The sequence shown here is derived from an EMBL/GenBank/DDBJ whole genome shotgun (WGS) entry which is preliminary data.</text>
</comment>
<keyword evidence="2" id="KW-1185">Reference proteome</keyword>
<organism evidence="1 2">
    <name type="scientific">Dysgonomonas capnocytophagoides</name>
    <dbReference type="NCBI Taxonomy" id="45254"/>
    <lineage>
        <taxon>Bacteria</taxon>
        <taxon>Pseudomonadati</taxon>
        <taxon>Bacteroidota</taxon>
        <taxon>Bacteroidia</taxon>
        <taxon>Bacteroidales</taxon>
        <taxon>Dysgonomonadaceae</taxon>
        <taxon>Dysgonomonas</taxon>
    </lineage>
</organism>
<dbReference type="EMBL" id="SOML01000007">
    <property type="protein sequence ID" value="TFD95523.1"/>
    <property type="molecule type" value="Genomic_DNA"/>
</dbReference>
<name>A0A4Y8KYH7_9BACT</name>
<dbReference type="OrthoDB" id="1151239at2"/>
<accession>A0A4Y8KYH7</accession>
<evidence type="ECO:0000313" key="1">
    <source>
        <dbReference type="EMBL" id="TFD95523.1"/>
    </source>
</evidence>
<reference evidence="1 2" key="1">
    <citation type="submission" date="2019-03" db="EMBL/GenBank/DDBJ databases">
        <title>San Antonio Military Medical Center submission to MRSN (WRAIR), pending publication.</title>
        <authorList>
            <person name="Blyth D.M."/>
            <person name="Mccarthy S.L."/>
            <person name="Schall S.E."/>
            <person name="Stam J.A."/>
            <person name="Ong A.C."/>
            <person name="Mcgann P.T."/>
        </authorList>
    </citation>
    <scope>NUCLEOTIDE SEQUENCE [LARGE SCALE GENOMIC DNA]</scope>
    <source>
        <strain evidence="1 2">MRSN571793</strain>
    </source>
</reference>
<gene>
    <name evidence="1" type="ORF">E2605_11800</name>
</gene>
<evidence type="ECO:0000313" key="2">
    <source>
        <dbReference type="Proteomes" id="UP000297861"/>
    </source>
</evidence>
<dbReference type="RefSeq" id="WP_134436574.1">
    <property type="nucleotide sequence ID" value="NZ_SOML01000007.1"/>
</dbReference>
<proteinExistence type="predicted"/>
<protein>
    <submittedName>
        <fullName evidence="1">Uncharacterized protein</fullName>
    </submittedName>
</protein>
<dbReference type="Proteomes" id="UP000297861">
    <property type="component" value="Unassembled WGS sequence"/>
</dbReference>
<dbReference type="AlphaFoldDB" id="A0A4Y8KYH7"/>